<evidence type="ECO:0000256" key="2">
    <source>
        <dbReference type="ARBA" id="ARBA00022803"/>
    </source>
</evidence>
<dbReference type="KEGG" id="elut:CKA38_13320"/>
<dbReference type="Pfam" id="PF17128">
    <property type="entry name" value="DUF5107"/>
    <property type="match status" value="1"/>
</dbReference>
<evidence type="ECO:0000259" key="3">
    <source>
        <dbReference type="Pfam" id="PF17128"/>
    </source>
</evidence>
<dbReference type="InterPro" id="IPR051012">
    <property type="entry name" value="CellSynth/LPSAsmb/PSIAsmb"/>
</dbReference>
<evidence type="ECO:0000256" key="1">
    <source>
        <dbReference type="ARBA" id="ARBA00022737"/>
    </source>
</evidence>
<sequence>MSIHAHIIQKTIKTYPVGKPERNPMFFERRVYQGSSGRVYPVPFIDKVFDDPVDAKYSVAELENEFVRLEMLPEIGGRIFLGQDKTNNDYDFFYKQTVIKPALVGLAGPWISGGVEFNWPQHHRPGTFMPTDMFIEEESDGARTVWMSDHDPMLRMKGMHGIRLRPGSSLVELRARLFNRTPFIQTFLWWANVAARVHDRYQSFFPEDVTCVADHAVRAMTSFPIATSPYYGVRYQDRPGANDLTWYKNIPVPTSYMVCQTAFDFFGGFDFEADGGFVHVADRMISPGKKQWTWGNHPFGYSWDRELTDEGGPYIELMAGVYTDNQPDFAYLAPYETKTFSQYWWPIQKTGPVQNASERAALRLVVGDDRRIDAAALAPALLDGRVILREGGHTLIDTHVELRPGRPWQNREHIMRGDNPSALELILEDARGERVLDYRPVDRAAQKQSRNVATEPPSPADITMVDELRSVAEHLEQYRHCTRAPEPYWEEALKRDPDNVACNIALGRRLLSRGLFDKAAAHLERAIARLTERHPNPSTGEAHYYLGLARRFQGRNAEAARHFGKAAWNYEWRAPAHYELATLSCRDRQWKRALEHLESGLKTNTENNKALVLKSIVLRRLGENQKAGAALDALLKTDALDHWARCERARAMNDNTEFLKLSRNDAQTILDIAFDYAEAGLFAEALALLDLHEAQPVGVSATPNPMERSQSIRYTRAWLLAQAGDVAAAERELAAARNASFEYFFPSRVHEQVVLEWALSQPGGDPLAAYALGNYYYDKKRHEDAIAVWERCAASSAKCATAHRNLGIAYWNIRNDGDNAKAAYERALEIDPNDPRLIYEFDQLCKKRNEPLEKRLAWLEARRELVNERDDTSVELATLYNLTGRPAKALDLVLSRRFHPWEGGEGKVLREYTRARLLLGCDALERGAADEALKQFQQAMDTPDSLGESYHLLQAKANVNYWTGCALLALGQNDEAAKHFEMSAAEQGDFSEMAVTVHSPLSYYRGLSLRKLGREQEAKTLFEEMKSFAKIRLGERAKIDYFATSLPDILVFDEDLQARRDAENHLLIALACEGLGDAARASEHLARTLAFTNADAWAADLKNKLEK</sequence>
<dbReference type="PANTHER" id="PTHR45586:SF1">
    <property type="entry name" value="LIPOPOLYSACCHARIDE ASSEMBLY PROTEIN B"/>
    <property type="match status" value="1"/>
</dbReference>
<dbReference type="Proteomes" id="UP000244896">
    <property type="component" value="Chromosome"/>
</dbReference>
<dbReference type="SUPFAM" id="SSF48452">
    <property type="entry name" value="TPR-like"/>
    <property type="match status" value="2"/>
</dbReference>
<organism evidence="4 5">
    <name type="scientific">Ereboglobus luteus</name>
    <dbReference type="NCBI Taxonomy" id="1796921"/>
    <lineage>
        <taxon>Bacteria</taxon>
        <taxon>Pseudomonadati</taxon>
        <taxon>Verrucomicrobiota</taxon>
        <taxon>Opitutia</taxon>
        <taxon>Opitutales</taxon>
        <taxon>Opitutaceae</taxon>
        <taxon>Ereboglobus</taxon>
    </lineage>
</organism>
<keyword evidence="1" id="KW-0677">Repeat</keyword>
<name>A0A2U8E5K2_9BACT</name>
<reference evidence="4 5" key="1">
    <citation type="journal article" date="2018" name="Syst. Appl. Microbiol.">
        <title>Ereboglobus luteus gen. nov. sp. nov. from cockroach guts, and new insights into the oxygen relationship of the genera Opitutus and Didymococcus (Verrucomicrobia: Opitutaceae).</title>
        <authorList>
            <person name="Tegtmeier D."/>
            <person name="Belitz A."/>
            <person name="Radek R."/>
            <person name="Heimerl T."/>
            <person name="Brune A."/>
        </authorList>
    </citation>
    <scope>NUCLEOTIDE SEQUENCE [LARGE SCALE GENOMIC DNA]</scope>
    <source>
        <strain evidence="4 5">Ho45</strain>
    </source>
</reference>
<keyword evidence="2" id="KW-0802">TPR repeat</keyword>
<dbReference type="EMBL" id="CP023004">
    <property type="protein sequence ID" value="AWI10106.1"/>
    <property type="molecule type" value="Genomic_DNA"/>
</dbReference>
<dbReference type="AlphaFoldDB" id="A0A2U8E5K2"/>
<dbReference type="Pfam" id="PF13432">
    <property type="entry name" value="TPR_16"/>
    <property type="match status" value="3"/>
</dbReference>
<dbReference type="InterPro" id="IPR019734">
    <property type="entry name" value="TPR_rpt"/>
</dbReference>
<evidence type="ECO:0000313" key="5">
    <source>
        <dbReference type="Proteomes" id="UP000244896"/>
    </source>
</evidence>
<dbReference type="InterPro" id="IPR033396">
    <property type="entry name" value="DUF5107"/>
</dbReference>
<keyword evidence="5" id="KW-1185">Reference proteome</keyword>
<dbReference type="SMART" id="SM00028">
    <property type="entry name" value="TPR"/>
    <property type="match status" value="6"/>
</dbReference>
<dbReference type="InterPro" id="IPR011990">
    <property type="entry name" value="TPR-like_helical_dom_sf"/>
</dbReference>
<dbReference type="PANTHER" id="PTHR45586">
    <property type="entry name" value="TPR REPEAT-CONTAINING PROTEIN PA4667"/>
    <property type="match status" value="1"/>
</dbReference>
<accession>A0A2U8E5K2</accession>
<dbReference type="RefSeq" id="WP_108825939.1">
    <property type="nucleotide sequence ID" value="NZ_CP023004.1"/>
</dbReference>
<gene>
    <name evidence="4" type="ORF">CKA38_13320</name>
</gene>
<protein>
    <submittedName>
        <fullName evidence="4">DUF5107 domain-containing protein</fullName>
    </submittedName>
</protein>
<evidence type="ECO:0000313" key="4">
    <source>
        <dbReference type="EMBL" id="AWI10106.1"/>
    </source>
</evidence>
<proteinExistence type="predicted"/>
<dbReference type="OrthoDB" id="174931at2"/>
<dbReference type="Gene3D" id="1.25.40.10">
    <property type="entry name" value="Tetratricopeptide repeat domain"/>
    <property type="match status" value="3"/>
</dbReference>
<feature type="domain" description="DUF5107" evidence="3">
    <location>
        <begin position="39"/>
        <end position="347"/>
    </location>
</feature>